<feature type="non-terminal residue" evidence="1">
    <location>
        <position position="1"/>
    </location>
</feature>
<organism evidence="1 2">
    <name type="scientific">Diploptera punctata</name>
    <name type="common">Pacific beetle cockroach</name>
    <dbReference type="NCBI Taxonomy" id="6984"/>
    <lineage>
        <taxon>Eukaryota</taxon>
        <taxon>Metazoa</taxon>
        <taxon>Ecdysozoa</taxon>
        <taxon>Arthropoda</taxon>
        <taxon>Hexapoda</taxon>
        <taxon>Insecta</taxon>
        <taxon>Pterygota</taxon>
        <taxon>Neoptera</taxon>
        <taxon>Polyneoptera</taxon>
        <taxon>Dictyoptera</taxon>
        <taxon>Blattodea</taxon>
        <taxon>Blaberoidea</taxon>
        <taxon>Blaberidae</taxon>
        <taxon>Diplopterinae</taxon>
        <taxon>Diploptera</taxon>
    </lineage>
</organism>
<gene>
    <name evidence="1" type="ORF">L9F63_005504</name>
</gene>
<reference evidence="1" key="2">
    <citation type="submission" date="2023-05" db="EMBL/GenBank/DDBJ databases">
        <authorList>
            <person name="Fouks B."/>
        </authorList>
    </citation>
    <scope>NUCLEOTIDE SEQUENCE</scope>
    <source>
        <strain evidence="1">Stay&amp;Tobe</strain>
        <tissue evidence="1">Testes</tissue>
    </source>
</reference>
<keyword evidence="2" id="KW-1185">Reference proteome</keyword>
<proteinExistence type="predicted"/>
<sequence>QLSIVLSHLTQLRDFDFNFFLAMFSSHFAHSDRLFQILQSKSKLVRTAPRIYSIIDQFVKFKIEFPNVSVLCESFFILLIYLCSNQYRDILLATTDNEKLRHTITSEKLLAYLLGVSQRYFLEVHVANEITLNHVLLFTLQHKKLRFDLKINLLIQAFYFRPLQLDCNLLYNIASGTTTGLEVFTARTNEQDSLGPGQAYPNGVRKFDCINAPQIEGSRTGIESGVRTVNQL</sequence>
<feature type="non-terminal residue" evidence="1">
    <location>
        <position position="232"/>
    </location>
</feature>
<dbReference type="Proteomes" id="UP001233999">
    <property type="component" value="Unassembled WGS sequence"/>
</dbReference>
<accession>A0AAD7ZD03</accession>
<protein>
    <submittedName>
        <fullName evidence="1">Uncharacterized protein</fullName>
    </submittedName>
</protein>
<name>A0AAD7ZD03_DIPPU</name>
<evidence type="ECO:0000313" key="2">
    <source>
        <dbReference type="Proteomes" id="UP001233999"/>
    </source>
</evidence>
<dbReference type="EMBL" id="JASPKZ010008895">
    <property type="protein sequence ID" value="KAJ9578283.1"/>
    <property type="molecule type" value="Genomic_DNA"/>
</dbReference>
<comment type="caution">
    <text evidence="1">The sequence shown here is derived from an EMBL/GenBank/DDBJ whole genome shotgun (WGS) entry which is preliminary data.</text>
</comment>
<reference evidence="1" key="1">
    <citation type="journal article" date="2023" name="IScience">
        <title>Live-bearing cockroach genome reveals convergent evolutionary mechanisms linked to viviparity in insects and beyond.</title>
        <authorList>
            <person name="Fouks B."/>
            <person name="Harrison M.C."/>
            <person name="Mikhailova A.A."/>
            <person name="Marchal E."/>
            <person name="English S."/>
            <person name="Carruthers M."/>
            <person name="Jennings E.C."/>
            <person name="Chiamaka E.L."/>
            <person name="Frigard R.A."/>
            <person name="Pippel M."/>
            <person name="Attardo G.M."/>
            <person name="Benoit J.B."/>
            <person name="Bornberg-Bauer E."/>
            <person name="Tobe S.S."/>
        </authorList>
    </citation>
    <scope>NUCLEOTIDE SEQUENCE</scope>
    <source>
        <strain evidence="1">Stay&amp;Tobe</strain>
    </source>
</reference>
<dbReference type="AlphaFoldDB" id="A0AAD7ZD03"/>
<evidence type="ECO:0000313" key="1">
    <source>
        <dbReference type="EMBL" id="KAJ9578283.1"/>
    </source>
</evidence>